<dbReference type="InterPro" id="IPR009155">
    <property type="entry name" value="Cyt_b562"/>
</dbReference>
<feature type="chain" id="PRO_5044287795" evidence="3">
    <location>
        <begin position="27"/>
        <end position="143"/>
    </location>
</feature>
<reference evidence="4" key="1">
    <citation type="submission" date="2022-07" db="EMBL/GenBank/DDBJ databases">
        <title>Complete genome sequence of Salinispirillum sp. LH10-3-1 capable of multiple carbohydrate inversion isolated from a soda lake.</title>
        <authorList>
            <person name="Liu J."/>
            <person name="Zhai Y."/>
            <person name="Zhang H."/>
            <person name="Yang H."/>
            <person name="Qu J."/>
            <person name="Li J."/>
        </authorList>
    </citation>
    <scope>NUCLEOTIDE SEQUENCE</scope>
    <source>
        <strain evidence="4">LH 10-3-1</strain>
    </source>
</reference>
<evidence type="ECO:0000313" key="4">
    <source>
        <dbReference type="EMBL" id="WLD56722.1"/>
    </source>
</evidence>
<dbReference type="SUPFAM" id="SSF47175">
    <property type="entry name" value="Cytochromes"/>
    <property type="match status" value="1"/>
</dbReference>
<dbReference type="GO" id="GO:0005506">
    <property type="term" value="F:iron ion binding"/>
    <property type="evidence" value="ECO:0007669"/>
    <property type="project" value="InterPro"/>
</dbReference>
<evidence type="ECO:0000256" key="3">
    <source>
        <dbReference type="SAM" id="SignalP"/>
    </source>
</evidence>
<accession>A0AB38YBL7</accession>
<keyword evidence="2 3" id="KW-0732">Signal</keyword>
<proteinExistence type="inferred from homology"/>
<feature type="signal peptide" evidence="3">
    <location>
        <begin position="1"/>
        <end position="26"/>
    </location>
</feature>
<dbReference type="EMBL" id="CP101717">
    <property type="protein sequence ID" value="WLD56722.1"/>
    <property type="molecule type" value="Genomic_DNA"/>
</dbReference>
<evidence type="ECO:0000256" key="1">
    <source>
        <dbReference type="ARBA" id="ARBA00005523"/>
    </source>
</evidence>
<dbReference type="GO" id="GO:0009055">
    <property type="term" value="F:electron transfer activity"/>
    <property type="evidence" value="ECO:0007669"/>
    <property type="project" value="InterPro"/>
</dbReference>
<sequence length="143" mass="15665">MKLMFPMKKTLIITLSSFVLSTAAVADTCSETALYGYMESMSSNMQTLSRSVRSNDFSAAQALMPELHDAVANAQSQTPFSLRDNGSEARINQYRQAINDLATLFDELDEALAANDQRMAATVLNNIGQARRSGHSTFKARSC</sequence>
<dbReference type="RefSeq" id="WP_304994006.1">
    <property type="nucleotide sequence ID" value="NZ_CP101717.1"/>
</dbReference>
<protein>
    <submittedName>
        <fullName evidence="4">Cytochrome b562</fullName>
    </submittedName>
</protein>
<dbReference type="GO" id="GO:0020037">
    <property type="term" value="F:heme binding"/>
    <property type="evidence" value="ECO:0007669"/>
    <property type="project" value="InterPro"/>
</dbReference>
<comment type="similarity">
    <text evidence="1">Belongs to the cytochrome b562 family.</text>
</comment>
<dbReference type="GO" id="GO:0022900">
    <property type="term" value="P:electron transport chain"/>
    <property type="evidence" value="ECO:0007669"/>
    <property type="project" value="InterPro"/>
</dbReference>
<dbReference type="Gene3D" id="1.20.120.10">
    <property type="entry name" value="Cytochrome c/b562"/>
    <property type="match status" value="1"/>
</dbReference>
<dbReference type="Pfam" id="PF07361">
    <property type="entry name" value="Cytochrom_B562"/>
    <property type="match status" value="1"/>
</dbReference>
<dbReference type="InterPro" id="IPR010980">
    <property type="entry name" value="Cyt_c/b562"/>
</dbReference>
<name>A0AB38YBL7_9GAMM</name>
<organism evidence="4">
    <name type="scientific">Salinispirillum sp. LH 10-3-1</name>
    <dbReference type="NCBI Taxonomy" id="2952525"/>
    <lineage>
        <taxon>Bacteria</taxon>
        <taxon>Pseudomonadati</taxon>
        <taxon>Pseudomonadota</taxon>
        <taxon>Gammaproteobacteria</taxon>
        <taxon>Oceanospirillales</taxon>
        <taxon>Saccharospirillaceae</taxon>
        <taxon>Salinispirillum</taxon>
    </lineage>
</organism>
<gene>
    <name evidence="4" type="ORF">NFC81_08235</name>
</gene>
<evidence type="ECO:0000256" key="2">
    <source>
        <dbReference type="ARBA" id="ARBA00022729"/>
    </source>
</evidence>
<dbReference type="GO" id="GO:0042597">
    <property type="term" value="C:periplasmic space"/>
    <property type="evidence" value="ECO:0007669"/>
    <property type="project" value="InterPro"/>
</dbReference>
<dbReference type="AlphaFoldDB" id="A0AB38YBL7"/>